<accession>A0A841P9R2</accession>
<protein>
    <submittedName>
        <fullName evidence="1">Uncharacterized protein</fullName>
    </submittedName>
</protein>
<reference evidence="1 2" key="1">
    <citation type="submission" date="2020-08" db="EMBL/GenBank/DDBJ databases">
        <title>Genomic Encyclopedia of Type Strains, Phase IV (KMG-IV): sequencing the most valuable type-strain genomes for metagenomic binning, comparative biology and taxonomic classification.</title>
        <authorList>
            <person name="Goeker M."/>
        </authorList>
    </citation>
    <scope>NUCLEOTIDE SEQUENCE [LARGE SCALE GENOMIC DNA]</scope>
    <source>
        <strain evidence="1 2">DSM 100039</strain>
    </source>
</reference>
<dbReference type="AlphaFoldDB" id="A0A841P9R2"/>
<sequence length="50" mass="5297">MVAPKKDQERVGYASLYGAQARKEGGERVVPACSGTNTQTHGCRASMVSL</sequence>
<evidence type="ECO:0000313" key="1">
    <source>
        <dbReference type="EMBL" id="MBB6411896.1"/>
    </source>
</evidence>
<organism evidence="1 2">
    <name type="scientific">Mesorhizobium sangaii</name>
    <dbReference type="NCBI Taxonomy" id="505389"/>
    <lineage>
        <taxon>Bacteria</taxon>
        <taxon>Pseudomonadati</taxon>
        <taxon>Pseudomonadota</taxon>
        <taxon>Alphaproteobacteria</taxon>
        <taxon>Hyphomicrobiales</taxon>
        <taxon>Phyllobacteriaceae</taxon>
        <taxon>Mesorhizobium</taxon>
    </lineage>
</organism>
<keyword evidence="2" id="KW-1185">Reference proteome</keyword>
<evidence type="ECO:0000313" key="2">
    <source>
        <dbReference type="Proteomes" id="UP000556329"/>
    </source>
</evidence>
<gene>
    <name evidence="1" type="ORF">HNQ71_004584</name>
</gene>
<proteinExistence type="predicted"/>
<dbReference type="RefSeq" id="WP_246461793.1">
    <property type="nucleotide sequence ID" value="NZ_JACHEF010000004.1"/>
</dbReference>
<dbReference type="EMBL" id="JACHEF010000004">
    <property type="protein sequence ID" value="MBB6411896.1"/>
    <property type="molecule type" value="Genomic_DNA"/>
</dbReference>
<comment type="caution">
    <text evidence="1">The sequence shown here is derived from an EMBL/GenBank/DDBJ whole genome shotgun (WGS) entry which is preliminary data.</text>
</comment>
<name>A0A841P9R2_9HYPH</name>
<dbReference type="Proteomes" id="UP000556329">
    <property type="component" value="Unassembled WGS sequence"/>
</dbReference>